<comment type="subcellular location">
    <subcellularLocation>
        <location evidence="6">Cell membrane</location>
        <topology evidence="6">Multi-pass membrane protein</topology>
    </subcellularLocation>
    <subcellularLocation>
        <location evidence="1">Membrane</location>
    </subcellularLocation>
</comment>
<dbReference type="GO" id="GO:0005886">
    <property type="term" value="C:plasma membrane"/>
    <property type="evidence" value="ECO:0007669"/>
    <property type="project" value="UniProtKB-SubCell"/>
</dbReference>
<dbReference type="STRING" id="7222.B4IZ22"/>
<feature type="transmembrane region" description="Helical" evidence="6">
    <location>
        <begin position="32"/>
        <end position="54"/>
    </location>
</feature>
<name>B4IZ22_DROGR</name>
<keyword evidence="6" id="KW-1003">Cell membrane</keyword>
<evidence type="ECO:0000256" key="6">
    <source>
        <dbReference type="RuleBase" id="RU363126"/>
    </source>
</evidence>
<keyword evidence="4 6" id="KW-0472">Membrane</keyword>
<dbReference type="OrthoDB" id="201595at2759"/>
<dbReference type="PANTHER" id="PTHR10736:SF65">
    <property type="entry name" value="BESTROPHIN 1, ISOFORM C-RELATED"/>
    <property type="match status" value="1"/>
</dbReference>
<keyword evidence="6" id="KW-0406">Ion transport</keyword>
<dbReference type="Proteomes" id="UP000001070">
    <property type="component" value="Unassembled WGS sequence"/>
</dbReference>
<keyword evidence="9" id="KW-1185">Reference proteome</keyword>
<dbReference type="EMBL" id="CH916366">
    <property type="protein sequence ID" value="EDV97730.1"/>
    <property type="molecule type" value="Genomic_DNA"/>
</dbReference>
<evidence type="ECO:0000313" key="8">
    <source>
        <dbReference type="EMBL" id="EDV97730.1"/>
    </source>
</evidence>
<evidence type="ECO:0000313" key="9">
    <source>
        <dbReference type="Proteomes" id="UP000001070"/>
    </source>
</evidence>
<accession>B4IZ22</accession>
<feature type="compositionally biased region" description="Polar residues" evidence="7">
    <location>
        <begin position="459"/>
        <end position="469"/>
    </location>
</feature>
<keyword evidence="2 6" id="KW-0812">Transmembrane</keyword>
<keyword evidence="6" id="KW-0813">Transport</keyword>
<dbReference type="HOGENOM" id="CLU_018069_6_1_1"/>
<sequence>MTVTYTANVSTSRLLSNFLRLLFRWRGSIYKLVWADLIVFLGLYLILAITYRLFMNDATRKAFESVATYCYTHASLIPLSFVLGFYVSIVMTRWWAQYTTIPWPDSVATLVSSSVHGFDDRARAMRRTILRYVCLCQVIVFTMISPSVKKRFPTYDQIIEAGLLQENEKNIIATLDLAFPHYPKHWMPIVWAASIVMRARKENKIRDDYAVKSIIDELNHFRGQCGFLLYYDWVSVPLVYTQVVTLATYTFFLCSVIGQQWIENPRSRTATNKIDQYFPIMTVLQFFFYMGWLKVAESLINPFGEDDDDFELNWMIDRNLAVSYLIVDEMHQDHPELLKDQYWDEVFPNELPYTDESKRQGPPEASTAKLVASKTPVAESRKAIENVMQRSGSTSTFISWSTSEILRMRNHNMNNSRVTFRDINSNLKVKPAASLNLEELIEQRHRERSERLRHRFLNMRSNQRPSSSGRYKVTVLRPPSPRSSDLGSQPISEGEEEHEQAHTRAMSHYLSLPVSLADRCAVCAAANATVECPARESAPYWKSGLGLVLFLALARFVVRAH</sequence>
<dbReference type="AlphaFoldDB" id="B4IZ22"/>
<feature type="region of interest" description="Disordered" evidence="7">
    <location>
        <begin position="453"/>
        <end position="503"/>
    </location>
</feature>
<comment type="similarity">
    <text evidence="5 6">Belongs to the anion channel-forming bestrophin (TC 1.A.46) family. Calcium-sensitive chloride channel subfamily.</text>
</comment>
<evidence type="ECO:0000256" key="1">
    <source>
        <dbReference type="ARBA" id="ARBA00004370"/>
    </source>
</evidence>
<gene>
    <name evidence="8" type="primary">Dgri\GH17028</name>
    <name evidence="8" type="ORF">Dgri_GH17028</name>
</gene>
<dbReference type="FunCoup" id="B4IZ22">
    <property type="interactions" value="25"/>
</dbReference>
<feature type="transmembrane region" description="Helical" evidence="6">
    <location>
        <begin position="274"/>
        <end position="292"/>
    </location>
</feature>
<dbReference type="eggNOG" id="KOG3547">
    <property type="taxonomic scope" value="Eukaryota"/>
</dbReference>
<proteinExistence type="inferred from homology"/>
<dbReference type="PANTHER" id="PTHR10736">
    <property type="entry name" value="BESTROPHIN"/>
    <property type="match status" value="1"/>
</dbReference>
<keyword evidence="6" id="KW-0868">Chloride</keyword>
<reference evidence="8 9" key="1">
    <citation type="journal article" date="2007" name="Nature">
        <title>Evolution of genes and genomes on the Drosophila phylogeny.</title>
        <authorList>
            <consortium name="Drosophila 12 Genomes Consortium"/>
            <person name="Clark A.G."/>
            <person name="Eisen M.B."/>
            <person name="Smith D.R."/>
            <person name="Bergman C.M."/>
            <person name="Oliver B."/>
            <person name="Markow T.A."/>
            <person name="Kaufman T.C."/>
            <person name="Kellis M."/>
            <person name="Gelbart W."/>
            <person name="Iyer V.N."/>
            <person name="Pollard D.A."/>
            <person name="Sackton T.B."/>
            <person name="Larracuente A.M."/>
            <person name="Singh N.D."/>
            <person name="Abad J.P."/>
            <person name="Abt D.N."/>
            <person name="Adryan B."/>
            <person name="Aguade M."/>
            <person name="Akashi H."/>
            <person name="Anderson W.W."/>
            <person name="Aquadro C.F."/>
            <person name="Ardell D.H."/>
            <person name="Arguello R."/>
            <person name="Artieri C.G."/>
            <person name="Barbash D.A."/>
            <person name="Barker D."/>
            <person name="Barsanti P."/>
            <person name="Batterham P."/>
            <person name="Batzoglou S."/>
            <person name="Begun D."/>
            <person name="Bhutkar A."/>
            <person name="Blanco E."/>
            <person name="Bosak S.A."/>
            <person name="Bradley R.K."/>
            <person name="Brand A.D."/>
            <person name="Brent M.R."/>
            <person name="Brooks A.N."/>
            <person name="Brown R.H."/>
            <person name="Butlin R.K."/>
            <person name="Caggese C."/>
            <person name="Calvi B.R."/>
            <person name="Bernardo de Carvalho A."/>
            <person name="Caspi A."/>
            <person name="Castrezana S."/>
            <person name="Celniker S.E."/>
            <person name="Chang J.L."/>
            <person name="Chapple C."/>
            <person name="Chatterji S."/>
            <person name="Chinwalla A."/>
            <person name="Civetta A."/>
            <person name="Clifton S.W."/>
            <person name="Comeron J.M."/>
            <person name="Costello J.C."/>
            <person name="Coyne J.A."/>
            <person name="Daub J."/>
            <person name="David R.G."/>
            <person name="Delcher A.L."/>
            <person name="Delehaunty K."/>
            <person name="Do C.B."/>
            <person name="Ebling H."/>
            <person name="Edwards K."/>
            <person name="Eickbush T."/>
            <person name="Evans J.D."/>
            <person name="Filipski A."/>
            <person name="Findeiss S."/>
            <person name="Freyhult E."/>
            <person name="Fulton L."/>
            <person name="Fulton R."/>
            <person name="Garcia A.C."/>
            <person name="Gardiner A."/>
            <person name="Garfield D.A."/>
            <person name="Garvin B.E."/>
            <person name="Gibson G."/>
            <person name="Gilbert D."/>
            <person name="Gnerre S."/>
            <person name="Godfrey J."/>
            <person name="Good R."/>
            <person name="Gotea V."/>
            <person name="Gravely B."/>
            <person name="Greenberg A.J."/>
            <person name="Griffiths-Jones S."/>
            <person name="Gross S."/>
            <person name="Guigo R."/>
            <person name="Gustafson E.A."/>
            <person name="Haerty W."/>
            <person name="Hahn M.W."/>
            <person name="Halligan D.L."/>
            <person name="Halpern A.L."/>
            <person name="Halter G.M."/>
            <person name="Han M.V."/>
            <person name="Heger A."/>
            <person name="Hillier L."/>
            <person name="Hinrichs A.S."/>
            <person name="Holmes I."/>
            <person name="Hoskins R.A."/>
            <person name="Hubisz M.J."/>
            <person name="Hultmark D."/>
            <person name="Huntley M.A."/>
            <person name="Jaffe D.B."/>
            <person name="Jagadeeshan S."/>
            <person name="Jeck W.R."/>
            <person name="Johnson J."/>
            <person name="Jones C.D."/>
            <person name="Jordan W.C."/>
            <person name="Karpen G.H."/>
            <person name="Kataoka E."/>
            <person name="Keightley P.D."/>
            <person name="Kheradpour P."/>
            <person name="Kirkness E.F."/>
            <person name="Koerich L.B."/>
            <person name="Kristiansen K."/>
            <person name="Kudrna D."/>
            <person name="Kulathinal R.J."/>
            <person name="Kumar S."/>
            <person name="Kwok R."/>
            <person name="Lander E."/>
            <person name="Langley C.H."/>
            <person name="Lapoint R."/>
            <person name="Lazzaro B.P."/>
            <person name="Lee S.J."/>
            <person name="Levesque L."/>
            <person name="Li R."/>
            <person name="Lin C.F."/>
            <person name="Lin M.F."/>
            <person name="Lindblad-Toh K."/>
            <person name="Llopart A."/>
            <person name="Long M."/>
            <person name="Low L."/>
            <person name="Lozovsky E."/>
            <person name="Lu J."/>
            <person name="Luo M."/>
            <person name="Machado C.A."/>
            <person name="Makalowski W."/>
            <person name="Marzo M."/>
            <person name="Matsuda M."/>
            <person name="Matzkin L."/>
            <person name="McAllister B."/>
            <person name="McBride C.S."/>
            <person name="McKernan B."/>
            <person name="McKernan K."/>
            <person name="Mendez-Lago M."/>
            <person name="Minx P."/>
            <person name="Mollenhauer M.U."/>
            <person name="Montooth K."/>
            <person name="Mount S.M."/>
            <person name="Mu X."/>
            <person name="Myers E."/>
            <person name="Negre B."/>
            <person name="Newfeld S."/>
            <person name="Nielsen R."/>
            <person name="Noor M.A."/>
            <person name="O'Grady P."/>
            <person name="Pachter L."/>
            <person name="Papaceit M."/>
            <person name="Parisi M.J."/>
            <person name="Parisi M."/>
            <person name="Parts L."/>
            <person name="Pedersen J.S."/>
            <person name="Pesole G."/>
            <person name="Phillippy A.M."/>
            <person name="Ponting C.P."/>
            <person name="Pop M."/>
            <person name="Porcelli D."/>
            <person name="Powell J.R."/>
            <person name="Prohaska S."/>
            <person name="Pruitt K."/>
            <person name="Puig M."/>
            <person name="Quesneville H."/>
            <person name="Ram K.R."/>
            <person name="Rand D."/>
            <person name="Rasmussen M.D."/>
            <person name="Reed L.K."/>
            <person name="Reenan R."/>
            <person name="Reily A."/>
            <person name="Remington K.A."/>
            <person name="Rieger T.T."/>
            <person name="Ritchie M.G."/>
            <person name="Robin C."/>
            <person name="Rogers Y.H."/>
            <person name="Rohde C."/>
            <person name="Rozas J."/>
            <person name="Rubenfield M.J."/>
            <person name="Ruiz A."/>
            <person name="Russo S."/>
            <person name="Salzberg S.L."/>
            <person name="Sanchez-Gracia A."/>
            <person name="Saranga D.J."/>
            <person name="Sato H."/>
            <person name="Schaeffer S.W."/>
            <person name="Schatz M.C."/>
            <person name="Schlenke T."/>
            <person name="Schwartz R."/>
            <person name="Segarra C."/>
            <person name="Singh R.S."/>
            <person name="Sirot L."/>
            <person name="Sirota M."/>
            <person name="Sisneros N.B."/>
            <person name="Smith C.D."/>
            <person name="Smith T.F."/>
            <person name="Spieth J."/>
            <person name="Stage D.E."/>
            <person name="Stark A."/>
            <person name="Stephan W."/>
            <person name="Strausberg R.L."/>
            <person name="Strempel S."/>
            <person name="Sturgill D."/>
            <person name="Sutton G."/>
            <person name="Sutton G.G."/>
            <person name="Tao W."/>
            <person name="Teichmann S."/>
            <person name="Tobari Y.N."/>
            <person name="Tomimura Y."/>
            <person name="Tsolas J.M."/>
            <person name="Valente V.L."/>
            <person name="Venter E."/>
            <person name="Venter J.C."/>
            <person name="Vicario S."/>
            <person name="Vieira F.G."/>
            <person name="Vilella A.J."/>
            <person name="Villasante A."/>
            <person name="Walenz B."/>
            <person name="Wang J."/>
            <person name="Wasserman M."/>
            <person name="Watts T."/>
            <person name="Wilson D."/>
            <person name="Wilson R.K."/>
            <person name="Wing R.A."/>
            <person name="Wolfner M.F."/>
            <person name="Wong A."/>
            <person name="Wong G.K."/>
            <person name="Wu C.I."/>
            <person name="Wu G."/>
            <person name="Yamamoto D."/>
            <person name="Yang H.P."/>
            <person name="Yang S.P."/>
            <person name="Yorke J.A."/>
            <person name="Yoshida K."/>
            <person name="Zdobnov E."/>
            <person name="Zhang P."/>
            <person name="Zhang Y."/>
            <person name="Zimin A.V."/>
            <person name="Baldwin J."/>
            <person name="Abdouelleil A."/>
            <person name="Abdulkadir J."/>
            <person name="Abebe A."/>
            <person name="Abera B."/>
            <person name="Abreu J."/>
            <person name="Acer S.C."/>
            <person name="Aftuck L."/>
            <person name="Alexander A."/>
            <person name="An P."/>
            <person name="Anderson E."/>
            <person name="Anderson S."/>
            <person name="Arachi H."/>
            <person name="Azer M."/>
            <person name="Bachantsang P."/>
            <person name="Barry A."/>
            <person name="Bayul T."/>
            <person name="Berlin A."/>
            <person name="Bessette D."/>
            <person name="Bloom T."/>
            <person name="Blye J."/>
            <person name="Boguslavskiy L."/>
            <person name="Bonnet C."/>
            <person name="Boukhgalter B."/>
            <person name="Bourzgui I."/>
            <person name="Brown A."/>
            <person name="Cahill P."/>
            <person name="Channer S."/>
            <person name="Cheshatsang Y."/>
            <person name="Chuda L."/>
            <person name="Citroen M."/>
            <person name="Collymore A."/>
            <person name="Cooke P."/>
            <person name="Costello M."/>
            <person name="D'Aco K."/>
            <person name="Daza R."/>
            <person name="De Haan G."/>
            <person name="DeGray S."/>
            <person name="DeMaso C."/>
            <person name="Dhargay N."/>
            <person name="Dooley K."/>
            <person name="Dooley E."/>
            <person name="Doricent M."/>
            <person name="Dorje P."/>
            <person name="Dorjee K."/>
            <person name="Dupes A."/>
            <person name="Elong R."/>
            <person name="Falk J."/>
            <person name="Farina A."/>
            <person name="Faro S."/>
            <person name="Ferguson D."/>
            <person name="Fisher S."/>
            <person name="Foley C.D."/>
            <person name="Franke A."/>
            <person name="Friedrich D."/>
            <person name="Gadbois L."/>
            <person name="Gearin G."/>
            <person name="Gearin C.R."/>
            <person name="Giannoukos G."/>
            <person name="Goode T."/>
            <person name="Graham J."/>
            <person name="Grandbois E."/>
            <person name="Grewal S."/>
            <person name="Gyaltsen K."/>
            <person name="Hafez N."/>
            <person name="Hagos B."/>
            <person name="Hall J."/>
            <person name="Henson C."/>
            <person name="Hollinger A."/>
            <person name="Honan T."/>
            <person name="Huard M.D."/>
            <person name="Hughes L."/>
            <person name="Hurhula B."/>
            <person name="Husby M.E."/>
            <person name="Kamat A."/>
            <person name="Kanga B."/>
            <person name="Kashin S."/>
            <person name="Khazanovich D."/>
            <person name="Kisner P."/>
            <person name="Lance K."/>
            <person name="Lara M."/>
            <person name="Lee W."/>
            <person name="Lennon N."/>
            <person name="Letendre F."/>
            <person name="LeVine R."/>
            <person name="Lipovsky A."/>
            <person name="Liu X."/>
            <person name="Liu J."/>
            <person name="Liu S."/>
            <person name="Lokyitsang T."/>
            <person name="Lokyitsang Y."/>
            <person name="Lubonja R."/>
            <person name="Lui A."/>
            <person name="MacDonald P."/>
            <person name="Magnisalis V."/>
            <person name="Maru K."/>
            <person name="Matthews C."/>
            <person name="McCusker W."/>
            <person name="McDonough S."/>
            <person name="Mehta T."/>
            <person name="Meldrim J."/>
            <person name="Meneus L."/>
            <person name="Mihai O."/>
            <person name="Mihalev A."/>
            <person name="Mihova T."/>
            <person name="Mittelman R."/>
            <person name="Mlenga V."/>
            <person name="Montmayeur A."/>
            <person name="Mulrain L."/>
            <person name="Navidi A."/>
            <person name="Naylor J."/>
            <person name="Negash T."/>
            <person name="Nguyen T."/>
            <person name="Nguyen N."/>
            <person name="Nicol R."/>
            <person name="Norbu C."/>
            <person name="Norbu N."/>
            <person name="Novod N."/>
            <person name="O'Neill B."/>
            <person name="Osman S."/>
            <person name="Markiewicz E."/>
            <person name="Oyono O.L."/>
            <person name="Patti C."/>
            <person name="Phunkhang P."/>
            <person name="Pierre F."/>
            <person name="Priest M."/>
            <person name="Raghuraman S."/>
            <person name="Rege F."/>
            <person name="Reyes R."/>
            <person name="Rise C."/>
            <person name="Rogov P."/>
            <person name="Ross K."/>
            <person name="Ryan E."/>
            <person name="Settipalli S."/>
            <person name="Shea T."/>
            <person name="Sherpa N."/>
            <person name="Shi L."/>
            <person name="Shih D."/>
            <person name="Sparrow T."/>
            <person name="Spaulding J."/>
            <person name="Stalker J."/>
            <person name="Stange-Thomann N."/>
            <person name="Stavropoulos S."/>
            <person name="Stone C."/>
            <person name="Strader C."/>
            <person name="Tesfaye S."/>
            <person name="Thomson T."/>
            <person name="Thoulutsang Y."/>
            <person name="Thoulutsang D."/>
            <person name="Topham K."/>
            <person name="Topping I."/>
            <person name="Tsamla T."/>
            <person name="Vassiliev H."/>
            <person name="Vo A."/>
            <person name="Wangchuk T."/>
            <person name="Wangdi T."/>
            <person name="Weiand M."/>
            <person name="Wilkinson J."/>
            <person name="Wilson A."/>
            <person name="Yadav S."/>
            <person name="Young G."/>
            <person name="Yu Q."/>
            <person name="Zembek L."/>
            <person name="Zhong D."/>
            <person name="Zimmer A."/>
            <person name="Zwirko Z."/>
            <person name="Jaffe D.B."/>
            <person name="Alvarez P."/>
            <person name="Brockman W."/>
            <person name="Butler J."/>
            <person name="Chin C."/>
            <person name="Gnerre S."/>
            <person name="Grabherr M."/>
            <person name="Kleber M."/>
            <person name="Mauceli E."/>
            <person name="MacCallum I."/>
        </authorList>
    </citation>
    <scope>NUCLEOTIDE SEQUENCE [LARGE SCALE GENOMIC DNA]</scope>
    <source>
        <strain evidence="9">Tucson 15287-2541.00</strain>
    </source>
</reference>
<feature type="transmembrane region" description="Helical" evidence="6">
    <location>
        <begin position="239"/>
        <end position="262"/>
    </location>
</feature>
<keyword evidence="6" id="KW-0869">Chloride channel</keyword>
<evidence type="ECO:0000256" key="7">
    <source>
        <dbReference type="SAM" id="MobiDB-lite"/>
    </source>
</evidence>
<protein>
    <recommendedName>
        <fullName evidence="6">Bestrophin homolog</fullName>
    </recommendedName>
</protein>
<dbReference type="SMR" id="B4IZ22"/>
<dbReference type="InterPro" id="IPR000615">
    <property type="entry name" value="Bestrophin"/>
</dbReference>
<dbReference type="PhylomeDB" id="B4IZ22"/>
<keyword evidence="6" id="KW-0407">Ion channel</keyword>
<dbReference type="InterPro" id="IPR021134">
    <property type="entry name" value="Bestrophin-like"/>
</dbReference>
<dbReference type="GO" id="GO:0005254">
    <property type="term" value="F:chloride channel activity"/>
    <property type="evidence" value="ECO:0007669"/>
    <property type="project" value="UniProtKB-KW"/>
</dbReference>
<feature type="transmembrane region" description="Helical" evidence="6">
    <location>
        <begin position="66"/>
        <end position="87"/>
    </location>
</feature>
<evidence type="ECO:0000256" key="3">
    <source>
        <dbReference type="ARBA" id="ARBA00022989"/>
    </source>
</evidence>
<evidence type="ECO:0000256" key="5">
    <source>
        <dbReference type="ARBA" id="ARBA00034769"/>
    </source>
</evidence>
<feature type="transmembrane region" description="Helical" evidence="6">
    <location>
        <begin position="129"/>
        <end position="148"/>
    </location>
</feature>
<evidence type="ECO:0000256" key="2">
    <source>
        <dbReference type="ARBA" id="ARBA00022692"/>
    </source>
</evidence>
<evidence type="ECO:0000256" key="4">
    <source>
        <dbReference type="ARBA" id="ARBA00023136"/>
    </source>
</evidence>
<dbReference type="GO" id="GO:0034707">
    <property type="term" value="C:chloride channel complex"/>
    <property type="evidence" value="ECO:0007669"/>
    <property type="project" value="UniProtKB-KW"/>
</dbReference>
<feature type="compositionally biased region" description="Polar residues" evidence="7">
    <location>
        <begin position="482"/>
        <end position="491"/>
    </location>
</feature>
<dbReference type="Pfam" id="PF01062">
    <property type="entry name" value="Bestrophin"/>
    <property type="match status" value="1"/>
</dbReference>
<keyword evidence="3 6" id="KW-1133">Transmembrane helix</keyword>
<organism evidence="9">
    <name type="scientific">Drosophila grimshawi</name>
    <name type="common">Hawaiian fruit fly</name>
    <name type="synonym">Idiomyia grimshawi</name>
    <dbReference type="NCBI Taxonomy" id="7222"/>
    <lineage>
        <taxon>Eukaryota</taxon>
        <taxon>Metazoa</taxon>
        <taxon>Ecdysozoa</taxon>
        <taxon>Arthropoda</taxon>
        <taxon>Hexapoda</taxon>
        <taxon>Insecta</taxon>
        <taxon>Pterygota</taxon>
        <taxon>Neoptera</taxon>
        <taxon>Endopterygota</taxon>
        <taxon>Diptera</taxon>
        <taxon>Brachycera</taxon>
        <taxon>Muscomorpha</taxon>
        <taxon>Ephydroidea</taxon>
        <taxon>Drosophilidae</taxon>
        <taxon>Drosophila</taxon>
        <taxon>Hawaiian Drosophila</taxon>
    </lineage>
</organism>
<dbReference type="InParanoid" id="B4IZ22"/>
<comment type="function">
    <text evidence="6">Forms chloride channels.</text>
</comment>
<dbReference type="OMA" id="RYCELVQ"/>